<feature type="signal peptide" evidence="1">
    <location>
        <begin position="1"/>
        <end position="19"/>
    </location>
</feature>
<dbReference type="RefSeq" id="WP_073313429.1">
    <property type="nucleotide sequence ID" value="NZ_FQYP01000001.1"/>
</dbReference>
<evidence type="ECO:0000313" key="4">
    <source>
        <dbReference type="Proteomes" id="UP000184432"/>
    </source>
</evidence>
<evidence type="ECO:0000256" key="1">
    <source>
        <dbReference type="SAM" id="SignalP"/>
    </source>
</evidence>
<dbReference type="STRING" id="570521.SAMN04488508_101491"/>
<accession>A0A1M6AV10</accession>
<dbReference type="OrthoDB" id="947434at2"/>
<keyword evidence="1" id="KW-0732">Signal</keyword>
<dbReference type="InterPro" id="IPR025665">
    <property type="entry name" value="Beta-barrel_OMP_2"/>
</dbReference>
<organism evidence="3 4">
    <name type="scientific">Aquimarina spongiae</name>
    <dbReference type="NCBI Taxonomy" id="570521"/>
    <lineage>
        <taxon>Bacteria</taxon>
        <taxon>Pseudomonadati</taxon>
        <taxon>Bacteroidota</taxon>
        <taxon>Flavobacteriia</taxon>
        <taxon>Flavobacteriales</taxon>
        <taxon>Flavobacteriaceae</taxon>
        <taxon>Aquimarina</taxon>
    </lineage>
</organism>
<dbReference type="EMBL" id="FQYP01000001">
    <property type="protein sequence ID" value="SHI40315.1"/>
    <property type="molecule type" value="Genomic_DNA"/>
</dbReference>
<protein>
    <submittedName>
        <fullName evidence="3">Outer membrane protein beta-barrel domain-containing protein</fullName>
    </submittedName>
</protein>
<dbReference type="Pfam" id="PF13568">
    <property type="entry name" value="OMP_b-brl_2"/>
    <property type="match status" value="1"/>
</dbReference>
<gene>
    <name evidence="3" type="ORF">SAMN04488508_101491</name>
</gene>
<dbReference type="Proteomes" id="UP000184432">
    <property type="component" value="Unassembled WGS sequence"/>
</dbReference>
<evidence type="ECO:0000259" key="2">
    <source>
        <dbReference type="Pfam" id="PF13568"/>
    </source>
</evidence>
<keyword evidence="4" id="KW-1185">Reference proteome</keyword>
<sequence>MKKILAFIAIAFIGVSMNAQEESIRFGAKAGVNFNNVKGDNEGTDNRTGFHIGGLVEIPISEKFAFQPELLYSSQGTQVDEDGFESKTKLDYLNIPLMAKFYAAKGFSIQAGPQIGVLLSANSEGTDLGQPFDDDIKDQLRSVDFGLNFGAGYQLDMGLFFEGRYNLGLSNIFEEDVIGDDSVQNSVFQVSVGYKL</sequence>
<feature type="chain" id="PRO_5012861516" evidence="1">
    <location>
        <begin position="20"/>
        <end position="196"/>
    </location>
</feature>
<name>A0A1M6AV10_9FLAO</name>
<reference evidence="4" key="1">
    <citation type="submission" date="2016-11" db="EMBL/GenBank/DDBJ databases">
        <authorList>
            <person name="Varghese N."/>
            <person name="Submissions S."/>
        </authorList>
    </citation>
    <scope>NUCLEOTIDE SEQUENCE [LARGE SCALE GENOMIC DNA]</scope>
    <source>
        <strain evidence="4">DSM 22623</strain>
    </source>
</reference>
<dbReference type="InterPro" id="IPR011250">
    <property type="entry name" value="OMP/PagP_B-barrel"/>
</dbReference>
<feature type="domain" description="Outer membrane protein beta-barrel" evidence="2">
    <location>
        <begin position="19"/>
        <end position="174"/>
    </location>
</feature>
<evidence type="ECO:0000313" key="3">
    <source>
        <dbReference type="EMBL" id="SHI40315.1"/>
    </source>
</evidence>
<proteinExistence type="predicted"/>
<dbReference type="SUPFAM" id="SSF56925">
    <property type="entry name" value="OMPA-like"/>
    <property type="match status" value="1"/>
</dbReference>
<dbReference type="AlphaFoldDB" id="A0A1M6AV10"/>